<dbReference type="InterPro" id="IPR001343">
    <property type="entry name" value="Hemolysn_Ca-bd"/>
</dbReference>
<evidence type="ECO:0000256" key="1">
    <source>
        <dbReference type="ARBA" id="ARBA00004613"/>
    </source>
</evidence>
<dbReference type="Gene3D" id="2.150.10.10">
    <property type="entry name" value="Serralysin-like metalloprotease, C-terminal"/>
    <property type="match status" value="4"/>
</dbReference>
<dbReference type="PRINTS" id="PR00313">
    <property type="entry name" value="CABNDNGRPT"/>
</dbReference>
<sequence>MVPMRCSLALALAAATAAVGLVAAGPTAVAAKSCNGVAATIVGAGAVAGTPGVDVIVGSAGDDTIDSGAGNDVICAGDGDDVVRDGAGKDKVFLEAGDDVLVAGAAQDRGDSVDGGPGADTADYSARSADLRVKLATAFADDGGPGENDTLRFFENATGGSGDDSITGTDGANVLLGNGGADTITDLAGADTVDGGPGDDRLLQGKNYDGDDQLSGGEGVDEVSYALRSRGPQGEGAVLIDLSGIRTSGTDGGFEGDMLAGLENATSGSGNDTIYGTEGPNVLVTGNGRNRVYAGAGDDVVTGGGGRDDVDDGLGADTVRTGGDCDEIVQSSYSPGDVLDGGAAPCDRLRYTDRDDDLVVDLGVTTPVNGGVGEADVLKGFEHAIGGDGDDVIRGNSAANILGGGYCCAPGDPASDADTLIGLGGADILSGVDGIGGNDTADGGAGRDHCGLDVGDTFIACERQDTYPL</sequence>
<dbReference type="GO" id="GO:0005509">
    <property type="term" value="F:calcium ion binding"/>
    <property type="evidence" value="ECO:0007669"/>
    <property type="project" value="InterPro"/>
</dbReference>
<dbReference type="Pfam" id="PF00353">
    <property type="entry name" value="HemolysinCabind"/>
    <property type="match status" value="6"/>
</dbReference>
<name>A0A316TC37_9ACTN</name>
<dbReference type="PANTHER" id="PTHR38340:SF1">
    <property type="entry name" value="S-LAYER PROTEIN"/>
    <property type="match status" value="1"/>
</dbReference>
<dbReference type="InterPro" id="IPR050557">
    <property type="entry name" value="RTX_toxin/Mannuronan_C5-epim"/>
</dbReference>
<feature type="chain" id="PRO_5039669542" evidence="4">
    <location>
        <begin position="24"/>
        <end position="469"/>
    </location>
</feature>
<keyword evidence="2" id="KW-0964">Secreted</keyword>
<evidence type="ECO:0000313" key="6">
    <source>
        <dbReference type="Proteomes" id="UP000245507"/>
    </source>
</evidence>
<organism evidence="5 6">
    <name type="scientific">Nocardioides silvaticus</name>
    <dbReference type="NCBI Taxonomy" id="2201891"/>
    <lineage>
        <taxon>Bacteria</taxon>
        <taxon>Bacillati</taxon>
        <taxon>Actinomycetota</taxon>
        <taxon>Actinomycetes</taxon>
        <taxon>Propionibacteriales</taxon>
        <taxon>Nocardioidaceae</taxon>
        <taxon>Nocardioides</taxon>
    </lineage>
</organism>
<dbReference type="AlphaFoldDB" id="A0A316TC37"/>
<evidence type="ECO:0000256" key="4">
    <source>
        <dbReference type="SAM" id="SignalP"/>
    </source>
</evidence>
<keyword evidence="4" id="KW-0732">Signal</keyword>
<proteinExistence type="predicted"/>
<evidence type="ECO:0000313" key="5">
    <source>
        <dbReference type="EMBL" id="PWN01071.1"/>
    </source>
</evidence>
<evidence type="ECO:0000256" key="2">
    <source>
        <dbReference type="ARBA" id="ARBA00022525"/>
    </source>
</evidence>
<comment type="caution">
    <text evidence="5">The sequence shown here is derived from an EMBL/GenBank/DDBJ whole genome shotgun (WGS) entry which is preliminary data.</text>
</comment>
<dbReference type="GO" id="GO:0005576">
    <property type="term" value="C:extracellular region"/>
    <property type="evidence" value="ECO:0007669"/>
    <property type="project" value="UniProtKB-SubCell"/>
</dbReference>
<feature type="signal peptide" evidence="4">
    <location>
        <begin position="1"/>
        <end position="23"/>
    </location>
</feature>
<keyword evidence="6" id="KW-1185">Reference proteome</keyword>
<evidence type="ECO:0000256" key="3">
    <source>
        <dbReference type="SAM" id="MobiDB-lite"/>
    </source>
</evidence>
<protein>
    <submittedName>
        <fullName evidence="5">Uncharacterized protein</fullName>
    </submittedName>
</protein>
<reference evidence="5 6" key="1">
    <citation type="submission" date="2018-05" db="EMBL/GenBank/DDBJ databases">
        <title>Nocardioides silvaticus genome.</title>
        <authorList>
            <person name="Li C."/>
            <person name="Wang G."/>
        </authorList>
    </citation>
    <scope>NUCLEOTIDE SEQUENCE [LARGE SCALE GENOMIC DNA]</scope>
    <source>
        <strain evidence="5 6">CCTCC AB 2018079</strain>
    </source>
</reference>
<feature type="region of interest" description="Disordered" evidence="3">
    <location>
        <begin position="188"/>
        <end position="218"/>
    </location>
</feature>
<dbReference type="Proteomes" id="UP000245507">
    <property type="component" value="Unassembled WGS sequence"/>
</dbReference>
<dbReference type="SUPFAM" id="SSF51120">
    <property type="entry name" value="beta-Roll"/>
    <property type="match status" value="2"/>
</dbReference>
<gene>
    <name evidence="5" type="ORF">DJ010_19615</name>
</gene>
<comment type="subcellular location">
    <subcellularLocation>
        <location evidence="1">Secreted</location>
    </subcellularLocation>
</comment>
<accession>A0A316TC37</accession>
<dbReference type="PANTHER" id="PTHR38340">
    <property type="entry name" value="S-LAYER PROTEIN"/>
    <property type="match status" value="1"/>
</dbReference>
<dbReference type="EMBL" id="QGDD01000011">
    <property type="protein sequence ID" value="PWN01071.1"/>
    <property type="molecule type" value="Genomic_DNA"/>
</dbReference>
<dbReference type="InterPro" id="IPR011049">
    <property type="entry name" value="Serralysin-like_metalloprot_C"/>
</dbReference>